<dbReference type="PANTHER" id="PTHR43156">
    <property type="entry name" value="STAGE II SPORULATION PROTEIN E-RELATED"/>
    <property type="match status" value="1"/>
</dbReference>
<dbReference type="PANTHER" id="PTHR43156:SF2">
    <property type="entry name" value="STAGE II SPORULATION PROTEIN E"/>
    <property type="match status" value="1"/>
</dbReference>
<dbReference type="GO" id="GO:0016791">
    <property type="term" value="F:phosphatase activity"/>
    <property type="evidence" value="ECO:0007669"/>
    <property type="project" value="TreeGrafter"/>
</dbReference>
<reference evidence="4 5" key="1">
    <citation type="submission" date="2012-11" db="EMBL/GenBank/DDBJ databases">
        <authorList>
            <person name="Huguet-Tapia J.C."/>
            <person name="Durkin A.S."/>
            <person name="Pettis G.S."/>
            <person name="Badger J.H."/>
        </authorList>
    </citation>
    <scope>NUCLEOTIDE SEQUENCE [LARGE SCALE GENOMIC DNA]</scope>
    <source>
        <strain evidence="4 5">91-03</strain>
    </source>
</reference>
<feature type="compositionally biased region" description="Basic and acidic residues" evidence="2">
    <location>
        <begin position="160"/>
        <end position="169"/>
    </location>
</feature>
<dbReference type="EMBL" id="AEJC01000587">
    <property type="protein sequence ID" value="EKX61547.1"/>
    <property type="molecule type" value="Genomic_DNA"/>
</dbReference>
<protein>
    <submittedName>
        <fullName evidence="4">Stage II sporulation protein E</fullName>
    </submittedName>
</protein>
<evidence type="ECO:0000313" key="5">
    <source>
        <dbReference type="Proteomes" id="UP000010411"/>
    </source>
</evidence>
<dbReference type="InterPro" id="IPR001932">
    <property type="entry name" value="PPM-type_phosphatase-like_dom"/>
</dbReference>
<dbReference type="InterPro" id="IPR052016">
    <property type="entry name" value="Bact_Sigma-Reg"/>
</dbReference>
<keyword evidence="1" id="KW-0378">Hydrolase</keyword>
<evidence type="ECO:0000256" key="1">
    <source>
        <dbReference type="ARBA" id="ARBA00022801"/>
    </source>
</evidence>
<feature type="domain" description="PPM-type phosphatase" evidence="3">
    <location>
        <begin position="31"/>
        <end position="148"/>
    </location>
</feature>
<dbReference type="Gene3D" id="3.60.40.10">
    <property type="entry name" value="PPM-type phosphatase domain"/>
    <property type="match status" value="1"/>
</dbReference>
<keyword evidence="5" id="KW-1185">Reference proteome</keyword>
<feature type="compositionally biased region" description="Pro residues" evidence="2">
    <location>
        <begin position="198"/>
        <end position="222"/>
    </location>
</feature>
<feature type="region of interest" description="Disordered" evidence="2">
    <location>
        <begin position="158"/>
        <end position="239"/>
    </location>
</feature>
<dbReference type="InterPro" id="IPR036457">
    <property type="entry name" value="PPM-type-like_dom_sf"/>
</dbReference>
<gene>
    <name evidence="4" type="ORF">STRIP9103_02334</name>
</gene>
<organism evidence="4 5">
    <name type="scientific">Streptomyces ipomoeae 91-03</name>
    <dbReference type="NCBI Taxonomy" id="698759"/>
    <lineage>
        <taxon>Bacteria</taxon>
        <taxon>Bacillati</taxon>
        <taxon>Actinomycetota</taxon>
        <taxon>Actinomycetes</taxon>
        <taxon>Kitasatosporales</taxon>
        <taxon>Streptomycetaceae</taxon>
        <taxon>Streptomyces</taxon>
    </lineage>
</organism>
<feature type="compositionally biased region" description="Low complexity" evidence="2">
    <location>
        <begin position="170"/>
        <end position="182"/>
    </location>
</feature>
<proteinExistence type="predicted"/>
<evidence type="ECO:0000313" key="4">
    <source>
        <dbReference type="EMBL" id="EKX61547.1"/>
    </source>
</evidence>
<accession>L1KLR4</accession>
<dbReference type="Pfam" id="PF07228">
    <property type="entry name" value="SpoIIE"/>
    <property type="match status" value="1"/>
</dbReference>
<evidence type="ECO:0000259" key="3">
    <source>
        <dbReference type="Pfam" id="PF07228"/>
    </source>
</evidence>
<evidence type="ECO:0000256" key="2">
    <source>
        <dbReference type="SAM" id="MobiDB-lite"/>
    </source>
</evidence>
<sequence length="239" mass="24797">MGQERKVLAELTAACPESTVLAGLPSLHATTTALEPAEPLAQLDGLVIRLGAEAAPEHWEDTYGARCLCVVYDPVSRLCTMAGAGHPAPVLLRTDGTAHVLKVSPGPPLGVSGMPFESTTLAREPGSVLALYTDGLTARYDPDPDVAVRHPTARLTACCRPDRPLDDPGKALPAGAGGPHPAMTSPCSSPEPAACRPRPSPPGNTPPIPPSLPTSGRQPPPTGCLRAGGGRLHHRTRRQ</sequence>
<name>L1KLR4_9ACTN</name>
<dbReference type="Proteomes" id="UP000010411">
    <property type="component" value="Unassembled WGS sequence"/>
</dbReference>
<comment type="caution">
    <text evidence="4">The sequence shown here is derived from an EMBL/GenBank/DDBJ whole genome shotgun (WGS) entry which is preliminary data.</text>
</comment>
<dbReference type="AlphaFoldDB" id="L1KLR4"/>
<dbReference type="RefSeq" id="WP_009335001.1">
    <property type="nucleotide sequence ID" value="NZ_AEJC01000587.1"/>
</dbReference>
<dbReference type="PATRIC" id="fig|698759.3.peg.7744"/>